<keyword evidence="7" id="KW-1185">Reference proteome</keyword>
<dbReference type="SUPFAM" id="SSF88946">
    <property type="entry name" value="Sigma2 domain of RNA polymerase sigma factors"/>
    <property type="match status" value="1"/>
</dbReference>
<dbReference type="InterPro" id="IPR039425">
    <property type="entry name" value="RNA_pol_sigma-70-like"/>
</dbReference>
<dbReference type="GO" id="GO:0006352">
    <property type="term" value="P:DNA-templated transcription initiation"/>
    <property type="evidence" value="ECO:0007669"/>
    <property type="project" value="InterPro"/>
</dbReference>
<accession>A0A5P2GC60</accession>
<keyword evidence="3" id="KW-0731">Sigma factor</keyword>
<dbReference type="KEGG" id="arac:E0W69_010925"/>
<dbReference type="InterPro" id="IPR014284">
    <property type="entry name" value="RNA_pol_sigma-70_dom"/>
</dbReference>
<evidence type="ECO:0000313" key="7">
    <source>
        <dbReference type="Proteomes" id="UP000292424"/>
    </source>
</evidence>
<dbReference type="PANTHER" id="PTHR43133:SF8">
    <property type="entry name" value="RNA POLYMERASE SIGMA FACTOR HI_1459-RELATED"/>
    <property type="match status" value="1"/>
</dbReference>
<evidence type="ECO:0000313" key="6">
    <source>
        <dbReference type="EMBL" id="QES89151.1"/>
    </source>
</evidence>
<dbReference type="PANTHER" id="PTHR43133">
    <property type="entry name" value="RNA POLYMERASE ECF-TYPE SIGMA FACTO"/>
    <property type="match status" value="1"/>
</dbReference>
<gene>
    <name evidence="6" type="ORF">E0W69_010925</name>
</gene>
<dbReference type="SUPFAM" id="SSF88659">
    <property type="entry name" value="Sigma3 and sigma4 domains of RNA polymerase sigma factors"/>
    <property type="match status" value="1"/>
</dbReference>
<keyword evidence="5" id="KW-0804">Transcription</keyword>
<dbReference type="Gene3D" id="1.10.1740.10">
    <property type="match status" value="1"/>
</dbReference>
<dbReference type="InterPro" id="IPR036388">
    <property type="entry name" value="WH-like_DNA-bd_sf"/>
</dbReference>
<dbReference type="NCBIfam" id="TIGR02937">
    <property type="entry name" value="sigma70-ECF"/>
    <property type="match status" value="1"/>
</dbReference>
<comment type="similarity">
    <text evidence="1">Belongs to the sigma-70 factor family. ECF subfamily.</text>
</comment>
<reference evidence="6 7" key="1">
    <citation type="submission" date="2019-09" db="EMBL/GenBank/DDBJ databases">
        <title>Complete genome sequence of Arachidicoccus sp. B3-10 isolated from apple orchard soil.</title>
        <authorList>
            <person name="Kim H.S."/>
            <person name="Han K.-I."/>
            <person name="Suh M.K."/>
            <person name="Lee K.C."/>
            <person name="Eom M.K."/>
            <person name="Kim J.-S."/>
            <person name="Kang S.W."/>
            <person name="Sin Y."/>
            <person name="Lee J.-S."/>
        </authorList>
    </citation>
    <scope>NUCLEOTIDE SEQUENCE [LARGE SCALE GENOMIC DNA]</scope>
    <source>
        <strain evidence="6 7">B3-10</strain>
    </source>
</reference>
<evidence type="ECO:0000256" key="5">
    <source>
        <dbReference type="ARBA" id="ARBA00023163"/>
    </source>
</evidence>
<evidence type="ECO:0000256" key="4">
    <source>
        <dbReference type="ARBA" id="ARBA00023125"/>
    </source>
</evidence>
<dbReference type="Proteomes" id="UP000292424">
    <property type="component" value="Chromosome"/>
</dbReference>
<dbReference type="AlphaFoldDB" id="A0A5P2GC60"/>
<evidence type="ECO:0000256" key="2">
    <source>
        <dbReference type="ARBA" id="ARBA00023015"/>
    </source>
</evidence>
<proteinExistence type="inferred from homology"/>
<keyword evidence="2" id="KW-0805">Transcription regulation</keyword>
<dbReference type="GO" id="GO:0016987">
    <property type="term" value="F:sigma factor activity"/>
    <property type="evidence" value="ECO:0007669"/>
    <property type="project" value="UniProtKB-KW"/>
</dbReference>
<sequence length="194" mass="22964">MRLIVQIPQDDILIKGLVNNDRYCIETIYKENFKIIKSFIINNKGDLNEAKDVFQEALILLYEKAKNGNLNLTSKLSTYLFAICKNIWLKRLNRNNTYTTEIQEDVTSDLSEQDNIQRSEEEQETNLKFETMDWAMESLGEPCRSLLQAFYIHKKDMREISETFGYTNTDNAKTQKYKCLMRLKKLFFDKIKSR</sequence>
<name>A0A5P2GC60_9BACT</name>
<evidence type="ECO:0000256" key="3">
    <source>
        <dbReference type="ARBA" id="ARBA00023082"/>
    </source>
</evidence>
<dbReference type="InterPro" id="IPR013325">
    <property type="entry name" value="RNA_pol_sigma_r2"/>
</dbReference>
<dbReference type="EMBL" id="CP044016">
    <property type="protein sequence ID" value="QES89151.1"/>
    <property type="molecule type" value="Genomic_DNA"/>
</dbReference>
<protein>
    <submittedName>
        <fullName evidence="6">Sigma-70 family RNA polymerase sigma factor</fullName>
    </submittedName>
</protein>
<keyword evidence="4" id="KW-0238">DNA-binding</keyword>
<dbReference type="GO" id="GO:0003677">
    <property type="term" value="F:DNA binding"/>
    <property type="evidence" value="ECO:0007669"/>
    <property type="project" value="UniProtKB-KW"/>
</dbReference>
<evidence type="ECO:0000256" key="1">
    <source>
        <dbReference type="ARBA" id="ARBA00010641"/>
    </source>
</evidence>
<dbReference type="Gene3D" id="1.10.10.10">
    <property type="entry name" value="Winged helix-like DNA-binding domain superfamily/Winged helix DNA-binding domain"/>
    <property type="match status" value="1"/>
</dbReference>
<dbReference type="InterPro" id="IPR013324">
    <property type="entry name" value="RNA_pol_sigma_r3/r4-like"/>
</dbReference>
<organism evidence="6 7">
    <name type="scientific">Rhizosphaericola mali</name>
    <dbReference type="NCBI Taxonomy" id="2545455"/>
    <lineage>
        <taxon>Bacteria</taxon>
        <taxon>Pseudomonadati</taxon>
        <taxon>Bacteroidota</taxon>
        <taxon>Chitinophagia</taxon>
        <taxon>Chitinophagales</taxon>
        <taxon>Chitinophagaceae</taxon>
        <taxon>Rhizosphaericola</taxon>
    </lineage>
</organism>
<dbReference type="OrthoDB" id="1099849at2"/>